<dbReference type="Proteomes" id="UP001259832">
    <property type="component" value="Unassembled WGS sequence"/>
</dbReference>
<sequence length="179" mass="19460">MFRSDFLCSASLHVRTAVERIDILESKLKDLQDELEWLRGNKNSVGTTGFLHVESEAWVDSKLRWKEVKAEAFVLNEDKTSIKVLVPGLYSIGLVVNHVPVTNGIQGLVSLQVNGETTQSAATGTAHCRRSGGFNSHQIGSSLMYVAQVENEASPCVLCANTSAIPNTPSYLTVARIGD</sequence>
<dbReference type="EMBL" id="JASMQC010000009">
    <property type="protein sequence ID" value="KAK1942561.1"/>
    <property type="molecule type" value="Genomic_DNA"/>
</dbReference>
<comment type="caution">
    <text evidence="2">The sequence shown here is derived from an EMBL/GenBank/DDBJ whole genome shotgun (WGS) entry which is preliminary data.</text>
</comment>
<organism evidence="2 3">
    <name type="scientific">Phytophthora citrophthora</name>
    <dbReference type="NCBI Taxonomy" id="4793"/>
    <lineage>
        <taxon>Eukaryota</taxon>
        <taxon>Sar</taxon>
        <taxon>Stramenopiles</taxon>
        <taxon>Oomycota</taxon>
        <taxon>Peronosporomycetes</taxon>
        <taxon>Peronosporales</taxon>
        <taxon>Peronosporaceae</taxon>
        <taxon>Phytophthora</taxon>
    </lineage>
</organism>
<dbReference type="AlphaFoldDB" id="A0AAD9LNM2"/>
<protein>
    <submittedName>
        <fullName evidence="2">Uncharacterized protein</fullName>
    </submittedName>
</protein>
<evidence type="ECO:0000256" key="1">
    <source>
        <dbReference type="SAM" id="Coils"/>
    </source>
</evidence>
<keyword evidence="3" id="KW-1185">Reference proteome</keyword>
<evidence type="ECO:0000313" key="3">
    <source>
        <dbReference type="Proteomes" id="UP001259832"/>
    </source>
</evidence>
<reference evidence="2" key="1">
    <citation type="submission" date="2023-08" db="EMBL/GenBank/DDBJ databases">
        <title>Reference Genome Resource for the Citrus Pathogen Phytophthora citrophthora.</title>
        <authorList>
            <person name="Moller H."/>
            <person name="Coetzee B."/>
            <person name="Rose L.J."/>
            <person name="Van Niekerk J.M."/>
        </authorList>
    </citation>
    <scope>NUCLEOTIDE SEQUENCE</scope>
    <source>
        <strain evidence="2">STE-U-9442</strain>
    </source>
</reference>
<evidence type="ECO:0000313" key="2">
    <source>
        <dbReference type="EMBL" id="KAK1942561.1"/>
    </source>
</evidence>
<feature type="coiled-coil region" evidence="1">
    <location>
        <begin position="14"/>
        <end position="41"/>
    </location>
</feature>
<proteinExistence type="predicted"/>
<keyword evidence="1" id="KW-0175">Coiled coil</keyword>
<accession>A0AAD9LNM2</accession>
<gene>
    <name evidence="2" type="ORF">P3T76_006060</name>
</gene>
<name>A0AAD9LNM2_9STRA</name>